<organism evidence="10">
    <name type="scientific">Selaginella moellendorffii</name>
    <name type="common">Spikemoss</name>
    <dbReference type="NCBI Taxonomy" id="88036"/>
    <lineage>
        <taxon>Eukaryota</taxon>
        <taxon>Viridiplantae</taxon>
        <taxon>Streptophyta</taxon>
        <taxon>Embryophyta</taxon>
        <taxon>Tracheophyta</taxon>
        <taxon>Lycopodiopsida</taxon>
        <taxon>Selaginellales</taxon>
        <taxon>Selaginellaceae</taxon>
        <taxon>Selaginella</taxon>
    </lineage>
</organism>
<evidence type="ECO:0000256" key="3">
    <source>
        <dbReference type="ARBA" id="ARBA00022741"/>
    </source>
</evidence>
<proteinExistence type="inferred from homology"/>
<feature type="non-terminal residue" evidence="9">
    <location>
        <position position="287"/>
    </location>
</feature>
<dbReference type="Gene3D" id="3.30.200.20">
    <property type="entry name" value="Phosphorylase Kinase, domain 1"/>
    <property type="match status" value="1"/>
</dbReference>
<dbReference type="Pfam" id="PF07714">
    <property type="entry name" value="PK_Tyr_Ser-Thr"/>
    <property type="match status" value="1"/>
</dbReference>
<dbReference type="EMBL" id="GL377608">
    <property type="protein sequence ID" value="EFJ18796.1"/>
    <property type="molecule type" value="Genomic_DNA"/>
</dbReference>
<feature type="non-terminal residue" evidence="9">
    <location>
        <position position="1"/>
    </location>
</feature>
<dbReference type="InterPro" id="IPR017441">
    <property type="entry name" value="Protein_kinase_ATP_BS"/>
</dbReference>
<dbReference type="PROSITE" id="PS00108">
    <property type="entry name" value="PROTEIN_KINASE_ST"/>
    <property type="match status" value="1"/>
</dbReference>
<keyword evidence="1 7" id="KW-0723">Serine/threonine-protein kinase</keyword>
<dbReference type="eggNOG" id="ENOG502QUW9">
    <property type="taxonomic scope" value="Eukaryota"/>
</dbReference>
<dbReference type="STRING" id="88036.D8S9D3"/>
<dbReference type="Gene3D" id="1.10.510.10">
    <property type="entry name" value="Transferase(Phosphotransferase) domain 1"/>
    <property type="match status" value="1"/>
</dbReference>
<sequence length="287" mass="32324">KVYSYKELYEATDGFNPTKKLGQGGFGSVYVGNLQDQTLVAVKQLLHQTQQGREAFRKEIRILSSVQHRNLVAVRGYCLEAEHPMLVCDYMRNGSLDQFLHGSRGFLTWNQRRKIAIDTAFGLAYLHDESKHRIIHCDLKPPNILLDDDMMPRIADFGMARLYEEGKSHVTATKMGGTIGYLAPEYAMQLQLSDKVDVYSFGVVLLELLSGRRAVELSAPSEQIVLVDWAHKEAEIPANLLDIVDRKLQGGFVEQEARDMASIAILCTQRSPALRPKMQAVWLMLTG</sequence>
<dbReference type="Proteomes" id="UP000001514">
    <property type="component" value="Unassembled WGS sequence"/>
</dbReference>
<dbReference type="InterPro" id="IPR008271">
    <property type="entry name" value="Ser/Thr_kinase_AS"/>
</dbReference>
<evidence type="ECO:0000256" key="4">
    <source>
        <dbReference type="ARBA" id="ARBA00022777"/>
    </source>
</evidence>
<feature type="binding site" evidence="6">
    <location>
        <position position="43"/>
    </location>
    <ligand>
        <name>ATP</name>
        <dbReference type="ChEBI" id="CHEBI:30616"/>
    </ligand>
</feature>
<dbReference type="GO" id="GO:0004674">
    <property type="term" value="F:protein serine/threonine kinase activity"/>
    <property type="evidence" value="ECO:0007669"/>
    <property type="project" value="UniProtKB-KW"/>
</dbReference>
<comment type="similarity">
    <text evidence="7">Belongs to the protein kinase superfamily.</text>
</comment>
<evidence type="ECO:0000256" key="7">
    <source>
        <dbReference type="RuleBase" id="RU000304"/>
    </source>
</evidence>
<dbReference type="FunFam" id="3.30.200.20:FF:000162">
    <property type="entry name" value="Adenine nucleotide alpha hydrolase-like domain kinase"/>
    <property type="match status" value="1"/>
</dbReference>
<dbReference type="PANTHER" id="PTHR47973">
    <property type="entry name" value="CYSTEINE-RICH RECEPTOR-LIKE PROTEIN KINASE 3"/>
    <property type="match status" value="1"/>
</dbReference>
<dbReference type="CDD" id="cd14066">
    <property type="entry name" value="STKc_IRAK"/>
    <property type="match status" value="1"/>
</dbReference>
<reference evidence="9 10" key="1">
    <citation type="journal article" date="2011" name="Science">
        <title>The Selaginella genome identifies genetic changes associated with the evolution of vascular plants.</title>
        <authorList>
            <person name="Banks J.A."/>
            <person name="Nishiyama T."/>
            <person name="Hasebe M."/>
            <person name="Bowman J.L."/>
            <person name="Gribskov M."/>
            <person name="dePamphilis C."/>
            <person name="Albert V.A."/>
            <person name="Aono N."/>
            <person name="Aoyama T."/>
            <person name="Ambrose B.A."/>
            <person name="Ashton N.W."/>
            <person name="Axtell M.J."/>
            <person name="Barker E."/>
            <person name="Barker M.S."/>
            <person name="Bennetzen J.L."/>
            <person name="Bonawitz N.D."/>
            <person name="Chapple C."/>
            <person name="Cheng C."/>
            <person name="Correa L.G."/>
            <person name="Dacre M."/>
            <person name="DeBarry J."/>
            <person name="Dreyer I."/>
            <person name="Elias M."/>
            <person name="Engstrom E.M."/>
            <person name="Estelle M."/>
            <person name="Feng L."/>
            <person name="Finet C."/>
            <person name="Floyd S.K."/>
            <person name="Frommer W.B."/>
            <person name="Fujita T."/>
            <person name="Gramzow L."/>
            <person name="Gutensohn M."/>
            <person name="Harholt J."/>
            <person name="Hattori M."/>
            <person name="Heyl A."/>
            <person name="Hirai T."/>
            <person name="Hiwatashi Y."/>
            <person name="Ishikawa M."/>
            <person name="Iwata M."/>
            <person name="Karol K.G."/>
            <person name="Koehler B."/>
            <person name="Kolukisaoglu U."/>
            <person name="Kubo M."/>
            <person name="Kurata T."/>
            <person name="Lalonde S."/>
            <person name="Li K."/>
            <person name="Li Y."/>
            <person name="Litt A."/>
            <person name="Lyons E."/>
            <person name="Manning G."/>
            <person name="Maruyama T."/>
            <person name="Michael T.P."/>
            <person name="Mikami K."/>
            <person name="Miyazaki S."/>
            <person name="Morinaga S."/>
            <person name="Murata T."/>
            <person name="Mueller-Roeber B."/>
            <person name="Nelson D.R."/>
            <person name="Obara M."/>
            <person name="Oguri Y."/>
            <person name="Olmstead R.G."/>
            <person name="Onodera N."/>
            <person name="Petersen B.L."/>
            <person name="Pils B."/>
            <person name="Prigge M."/>
            <person name="Rensing S.A."/>
            <person name="Riano-Pachon D.M."/>
            <person name="Roberts A.W."/>
            <person name="Sato Y."/>
            <person name="Scheller H.V."/>
            <person name="Schulz B."/>
            <person name="Schulz C."/>
            <person name="Shakirov E.V."/>
            <person name="Shibagaki N."/>
            <person name="Shinohara N."/>
            <person name="Shippen D.E."/>
            <person name="Soerensen I."/>
            <person name="Sotooka R."/>
            <person name="Sugimoto N."/>
            <person name="Sugita M."/>
            <person name="Sumikawa N."/>
            <person name="Tanurdzic M."/>
            <person name="Theissen G."/>
            <person name="Ulvskov P."/>
            <person name="Wakazuki S."/>
            <person name="Weng J.K."/>
            <person name="Willats W.W."/>
            <person name="Wipf D."/>
            <person name="Wolf P.G."/>
            <person name="Yang L."/>
            <person name="Zimmer A.D."/>
            <person name="Zhu Q."/>
            <person name="Mitros T."/>
            <person name="Hellsten U."/>
            <person name="Loque D."/>
            <person name="Otillar R."/>
            <person name="Salamov A."/>
            <person name="Schmutz J."/>
            <person name="Shapiro H."/>
            <person name="Lindquist E."/>
            <person name="Lucas S."/>
            <person name="Rokhsar D."/>
            <person name="Grigoriev I.V."/>
        </authorList>
    </citation>
    <scope>NUCLEOTIDE SEQUENCE [LARGE SCALE GENOMIC DNA]</scope>
</reference>
<evidence type="ECO:0000256" key="6">
    <source>
        <dbReference type="PROSITE-ProRule" id="PRU10141"/>
    </source>
</evidence>
<dbReference type="InterPro" id="IPR011009">
    <property type="entry name" value="Kinase-like_dom_sf"/>
</dbReference>
<feature type="domain" description="Protein kinase" evidence="8">
    <location>
        <begin position="15"/>
        <end position="287"/>
    </location>
</feature>
<dbReference type="Gramene" id="EFJ18796">
    <property type="protein sequence ID" value="EFJ18796"/>
    <property type="gene ID" value="SELMODRAFT_13924"/>
</dbReference>
<dbReference type="GO" id="GO:0004672">
    <property type="term" value="F:protein kinase activity"/>
    <property type="evidence" value="ECO:0000318"/>
    <property type="project" value="GO_Central"/>
</dbReference>
<dbReference type="SMART" id="SM00220">
    <property type="entry name" value="S_TKc"/>
    <property type="match status" value="1"/>
</dbReference>
<dbReference type="AlphaFoldDB" id="D8S9D3"/>
<dbReference type="PROSITE" id="PS50011">
    <property type="entry name" value="PROTEIN_KINASE_DOM"/>
    <property type="match status" value="1"/>
</dbReference>
<gene>
    <name evidence="9" type="ORF">SELMODRAFT_13924</name>
</gene>
<evidence type="ECO:0000313" key="9">
    <source>
        <dbReference type="EMBL" id="EFJ18796.1"/>
    </source>
</evidence>
<evidence type="ECO:0000256" key="2">
    <source>
        <dbReference type="ARBA" id="ARBA00022679"/>
    </source>
</evidence>
<dbReference type="InterPro" id="IPR001245">
    <property type="entry name" value="Ser-Thr/Tyr_kinase_cat_dom"/>
</dbReference>
<evidence type="ECO:0000256" key="5">
    <source>
        <dbReference type="ARBA" id="ARBA00022840"/>
    </source>
</evidence>
<dbReference type="InterPro" id="IPR052059">
    <property type="entry name" value="CR_Ser/Thr_kinase"/>
</dbReference>
<name>D8S9D3_SELML</name>
<keyword evidence="4" id="KW-0418">Kinase</keyword>
<dbReference type="KEGG" id="smo:SELMODRAFT_13924"/>
<keyword evidence="10" id="KW-1185">Reference proteome</keyword>
<evidence type="ECO:0000256" key="1">
    <source>
        <dbReference type="ARBA" id="ARBA00022527"/>
    </source>
</evidence>
<dbReference type="InterPro" id="IPR000719">
    <property type="entry name" value="Prot_kinase_dom"/>
</dbReference>
<dbReference type="PROSITE" id="PS00107">
    <property type="entry name" value="PROTEIN_KINASE_ATP"/>
    <property type="match status" value="1"/>
</dbReference>
<keyword evidence="2" id="KW-0808">Transferase</keyword>
<dbReference type="InParanoid" id="D8S9D3"/>
<evidence type="ECO:0000313" key="10">
    <source>
        <dbReference type="Proteomes" id="UP000001514"/>
    </source>
</evidence>
<evidence type="ECO:0000259" key="8">
    <source>
        <dbReference type="PROSITE" id="PS50011"/>
    </source>
</evidence>
<accession>D8S9D3</accession>
<protein>
    <recommendedName>
        <fullName evidence="8">Protein kinase domain-containing protein</fullName>
    </recommendedName>
</protein>
<dbReference type="HOGENOM" id="CLU_000288_21_4_1"/>
<dbReference type="SUPFAM" id="SSF56112">
    <property type="entry name" value="Protein kinase-like (PK-like)"/>
    <property type="match status" value="1"/>
</dbReference>
<keyword evidence="3 6" id="KW-0547">Nucleotide-binding</keyword>
<dbReference type="GO" id="GO:0005524">
    <property type="term" value="F:ATP binding"/>
    <property type="evidence" value="ECO:0007669"/>
    <property type="project" value="UniProtKB-UniRule"/>
</dbReference>
<dbReference type="FunFam" id="1.10.510.10:FF:000384">
    <property type="entry name" value="G-type lectin S-receptor-like serine/threonine-protein kinase"/>
    <property type="match status" value="1"/>
</dbReference>
<keyword evidence="5 6" id="KW-0067">ATP-binding</keyword>